<dbReference type="InterPro" id="IPR006595">
    <property type="entry name" value="CTLH_C"/>
</dbReference>
<dbReference type="SMART" id="SM00757">
    <property type="entry name" value="CRA"/>
    <property type="match status" value="1"/>
</dbReference>
<proteinExistence type="predicted"/>
<accession>A0AAD5EI53</accession>
<gene>
    <name evidence="2" type="ORF">K450DRAFT_268243</name>
</gene>
<evidence type="ECO:0000313" key="3">
    <source>
        <dbReference type="Proteomes" id="UP001206595"/>
    </source>
</evidence>
<dbReference type="InterPro" id="IPR013144">
    <property type="entry name" value="CRA_dom"/>
</dbReference>
<dbReference type="PROSITE" id="PS50896">
    <property type="entry name" value="LISH"/>
    <property type="match status" value="1"/>
</dbReference>
<dbReference type="Proteomes" id="UP001206595">
    <property type="component" value="Unassembled WGS sequence"/>
</dbReference>
<feature type="domain" description="CTLH" evidence="1">
    <location>
        <begin position="111"/>
        <end position="172"/>
    </location>
</feature>
<dbReference type="EMBL" id="MU620895">
    <property type="protein sequence ID" value="KAI8583654.1"/>
    <property type="molecule type" value="Genomic_DNA"/>
</dbReference>
<dbReference type="SMART" id="SM00668">
    <property type="entry name" value="CTLH"/>
    <property type="match status" value="1"/>
</dbReference>
<dbReference type="InterPro" id="IPR006594">
    <property type="entry name" value="LisH"/>
</dbReference>
<keyword evidence="3" id="KW-1185">Reference proteome</keyword>
<dbReference type="GeneID" id="75918209"/>
<organism evidence="2 3">
    <name type="scientific">Umbelopsis ramanniana AG</name>
    <dbReference type="NCBI Taxonomy" id="1314678"/>
    <lineage>
        <taxon>Eukaryota</taxon>
        <taxon>Fungi</taxon>
        <taxon>Fungi incertae sedis</taxon>
        <taxon>Mucoromycota</taxon>
        <taxon>Mucoromycotina</taxon>
        <taxon>Umbelopsidomycetes</taxon>
        <taxon>Umbelopsidales</taxon>
        <taxon>Umbelopsidaceae</taxon>
        <taxon>Umbelopsis</taxon>
    </lineage>
</organism>
<comment type="caution">
    <text evidence="2">The sequence shown here is derived from an EMBL/GenBank/DDBJ whole genome shotgun (WGS) entry which is preliminary data.</text>
</comment>
<reference evidence="2" key="2">
    <citation type="journal article" date="2022" name="Proc. Natl. Acad. Sci. U.S.A.">
        <title>Diploid-dominant life cycles characterize the early evolution of Fungi.</title>
        <authorList>
            <person name="Amses K.R."/>
            <person name="Simmons D.R."/>
            <person name="Longcore J.E."/>
            <person name="Mondo S.J."/>
            <person name="Seto K."/>
            <person name="Jeronimo G.H."/>
            <person name="Bonds A.E."/>
            <person name="Quandt C.A."/>
            <person name="Davis W.J."/>
            <person name="Chang Y."/>
            <person name="Federici B.A."/>
            <person name="Kuo A."/>
            <person name="LaButti K."/>
            <person name="Pangilinan J."/>
            <person name="Andreopoulos W."/>
            <person name="Tritt A."/>
            <person name="Riley R."/>
            <person name="Hundley H."/>
            <person name="Johnson J."/>
            <person name="Lipzen A."/>
            <person name="Barry K."/>
            <person name="Lang B.F."/>
            <person name="Cuomo C.A."/>
            <person name="Buchler N.E."/>
            <person name="Grigoriev I.V."/>
            <person name="Spatafora J.W."/>
            <person name="Stajich J.E."/>
            <person name="James T.Y."/>
        </authorList>
    </citation>
    <scope>NUCLEOTIDE SEQUENCE</scope>
    <source>
        <strain evidence="2">AG</strain>
    </source>
</reference>
<sequence>MEDSCRNLILEYLLHNCYGNTAKAFISDMRNLDMLNVNTSILDKNGNVIHSASNNNTSGVHDCNGNMRDRITESDMEWVSSTDNDTNHERPDHFSRLHGINNVHSQVRWSQLEARKDLYYAIQKGEIAKAFDLLNEHFPVLTSSADVTNRKVQFRLNCQRFIEIVRLGETLEALKFAQTTLRALSNDLKINGTPEEIETLSTVSSLIAYQNPEQSPIAKYLDQSYRDETADIVNNAVLELVDLPVETRLEKIVKQMTVVRSETSALSSKDETSTPYDDIGNILQL</sequence>
<protein>
    <recommendedName>
        <fullName evidence="1">CTLH domain-containing protein</fullName>
    </recommendedName>
</protein>
<name>A0AAD5EI53_UMBRA</name>
<evidence type="ECO:0000259" key="1">
    <source>
        <dbReference type="PROSITE" id="PS50897"/>
    </source>
</evidence>
<dbReference type="Pfam" id="PF10607">
    <property type="entry name" value="CTLH"/>
    <property type="match status" value="1"/>
</dbReference>
<dbReference type="AlphaFoldDB" id="A0AAD5EI53"/>
<dbReference type="InterPro" id="IPR024964">
    <property type="entry name" value="CTLH/CRA"/>
</dbReference>
<evidence type="ECO:0000313" key="2">
    <source>
        <dbReference type="EMBL" id="KAI8583654.1"/>
    </source>
</evidence>
<dbReference type="PANTHER" id="PTHR12864">
    <property type="entry name" value="RAN BINDING PROTEIN 9-RELATED"/>
    <property type="match status" value="1"/>
</dbReference>
<dbReference type="PROSITE" id="PS50897">
    <property type="entry name" value="CTLH"/>
    <property type="match status" value="1"/>
</dbReference>
<reference evidence="2" key="1">
    <citation type="submission" date="2021-06" db="EMBL/GenBank/DDBJ databases">
        <authorList>
            <consortium name="DOE Joint Genome Institute"/>
            <person name="Mondo S.J."/>
            <person name="Amses K.R."/>
            <person name="Simmons D.R."/>
            <person name="Longcore J.E."/>
            <person name="Seto K."/>
            <person name="Alves G.H."/>
            <person name="Bonds A.E."/>
            <person name="Quandt C.A."/>
            <person name="Davis W.J."/>
            <person name="Chang Y."/>
            <person name="Letcher P.M."/>
            <person name="Powell M.J."/>
            <person name="Kuo A."/>
            <person name="Labutti K."/>
            <person name="Pangilinan J."/>
            <person name="Andreopoulos W."/>
            <person name="Tritt A."/>
            <person name="Riley R."/>
            <person name="Hundley H."/>
            <person name="Johnson J."/>
            <person name="Lipzen A."/>
            <person name="Barry K."/>
            <person name="Berbee M.L."/>
            <person name="Buchler N.E."/>
            <person name="Grigoriev I.V."/>
            <person name="Spatafora J.W."/>
            <person name="Stajich J.E."/>
            <person name="James T.Y."/>
        </authorList>
    </citation>
    <scope>NUCLEOTIDE SEQUENCE</scope>
    <source>
        <strain evidence="2">AG</strain>
    </source>
</reference>
<dbReference type="RefSeq" id="XP_051448658.1">
    <property type="nucleotide sequence ID" value="XM_051592867.1"/>
</dbReference>
<dbReference type="InterPro" id="IPR050618">
    <property type="entry name" value="Ubq-SigPath_Reg"/>
</dbReference>